<dbReference type="OMA" id="YNKWDPS"/>
<dbReference type="Proteomes" id="UP000002630">
    <property type="component" value="Linkage Group LG33"/>
</dbReference>
<evidence type="ECO:0000313" key="2">
    <source>
        <dbReference type="Proteomes" id="UP000002630"/>
    </source>
</evidence>
<gene>
    <name evidence="1" type="ORF">Esi_0054_0037</name>
</gene>
<dbReference type="AlphaFoldDB" id="D7G3Z1"/>
<evidence type="ECO:0000313" key="1">
    <source>
        <dbReference type="EMBL" id="CBJ27026.1"/>
    </source>
</evidence>
<protein>
    <submittedName>
        <fullName evidence="1">Uncharacterized protein</fullName>
    </submittedName>
</protein>
<accession>D7G3Z1</accession>
<dbReference type="OrthoDB" id="194981at2759"/>
<dbReference type="EMBL" id="FN649758">
    <property type="protein sequence ID" value="CBJ27026.1"/>
    <property type="molecule type" value="Genomic_DNA"/>
</dbReference>
<dbReference type="InParanoid" id="D7G3Z1"/>
<keyword evidence="2" id="KW-1185">Reference proteome</keyword>
<reference evidence="1 2" key="1">
    <citation type="journal article" date="2010" name="Nature">
        <title>The Ectocarpus genome and the independent evolution of multicellularity in brown algae.</title>
        <authorList>
            <person name="Cock J.M."/>
            <person name="Sterck L."/>
            <person name="Rouze P."/>
            <person name="Scornet D."/>
            <person name="Allen A.E."/>
            <person name="Amoutzias G."/>
            <person name="Anthouard V."/>
            <person name="Artiguenave F."/>
            <person name="Aury J.M."/>
            <person name="Badger J.H."/>
            <person name="Beszteri B."/>
            <person name="Billiau K."/>
            <person name="Bonnet E."/>
            <person name="Bothwell J.H."/>
            <person name="Bowler C."/>
            <person name="Boyen C."/>
            <person name="Brownlee C."/>
            <person name="Carrano C.J."/>
            <person name="Charrier B."/>
            <person name="Cho G.Y."/>
            <person name="Coelho S.M."/>
            <person name="Collen J."/>
            <person name="Corre E."/>
            <person name="Da Silva C."/>
            <person name="Delage L."/>
            <person name="Delaroque N."/>
            <person name="Dittami S.M."/>
            <person name="Doulbeau S."/>
            <person name="Elias M."/>
            <person name="Farnham G."/>
            <person name="Gachon C.M."/>
            <person name="Gschloessl B."/>
            <person name="Heesch S."/>
            <person name="Jabbari K."/>
            <person name="Jubin C."/>
            <person name="Kawai H."/>
            <person name="Kimura K."/>
            <person name="Kloareg B."/>
            <person name="Kupper F.C."/>
            <person name="Lang D."/>
            <person name="Le Bail A."/>
            <person name="Leblanc C."/>
            <person name="Lerouge P."/>
            <person name="Lohr M."/>
            <person name="Lopez P.J."/>
            <person name="Martens C."/>
            <person name="Maumus F."/>
            <person name="Michel G."/>
            <person name="Miranda-Saavedra D."/>
            <person name="Morales J."/>
            <person name="Moreau H."/>
            <person name="Motomura T."/>
            <person name="Nagasato C."/>
            <person name="Napoli C.A."/>
            <person name="Nelson D.R."/>
            <person name="Nyvall-Collen P."/>
            <person name="Peters A.F."/>
            <person name="Pommier C."/>
            <person name="Potin P."/>
            <person name="Poulain J."/>
            <person name="Quesneville H."/>
            <person name="Read B."/>
            <person name="Rensing S.A."/>
            <person name="Ritter A."/>
            <person name="Rousvoal S."/>
            <person name="Samanta M."/>
            <person name="Samson G."/>
            <person name="Schroeder D.C."/>
            <person name="Segurens B."/>
            <person name="Strittmatter M."/>
            <person name="Tonon T."/>
            <person name="Tregear J.W."/>
            <person name="Valentin K."/>
            <person name="von Dassow P."/>
            <person name="Yamagishi T."/>
            <person name="Van de Peer Y."/>
            <person name="Wincker P."/>
        </authorList>
    </citation>
    <scope>NUCLEOTIDE SEQUENCE [LARGE SCALE GENOMIC DNA]</scope>
    <source>
        <strain evidence="2">Ec32 / CCAP1310/4</strain>
    </source>
</reference>
<dbReference type="EMBL" id="FN648752">
    <property type="protein sequence ID" value="CBJ27026.1"/>
    <property type="molecule type" value="Genomic_DNA"/>
</dbReference>
<sequence length="132" mass="13991">MGHDHSKPVKAVVGVLALASAASAFVAPGAAGRGLTQQQPTRTSATVVFGQGKYDGKLWDDAAKDDVKSMYNPNEPWSDNNFDPFVKDAAGNKCDSSGYYPGETMYKDPIRPAVSYADYLAAKAKKEAEGGN</sequence>
<name>D7G3Z1_ECTSI</name>
<proteinExistence type="predicted"/>
<organism evidence="1 2">
    <name type="scientific">Ectocarpus siliculosus</name>
    <name type="common">Brown alga</name>
    <name type="synonym">Conferva siliculosa</name>
    <dbReference type="NCBI Taxonomy" id="2880"/>
    <lineage>
        <taxon>Eukaryota</taxon>
        <taxon>Sar</taxon>
        <taxon>Stramenopiles</taxon>
        <taxon>Ochrophyta</taxon>
        <taxon>PX clade</taxon>
        <taxon>Phaeophyceae</taxon>
        <taxon>Ectocarpales</taxon>
        <taxon>Ectocarpaceae</taxon>
        <taxon>Ectocarpus</taxon>
    </lineage>
</organism>